<keyword evidence="2" id="KW-1185">Reference proteome</keyword>
<gene>
    <name evidence="1" type="ORF">RJ53_10820</name>
</gene>
<evidence type="ECO:0000313" key="1">
    <source>
        <dbReference type="EMBL" id="MBR1369941.1"/>
    </source>
</evidence>
<dbReference type="AlphaFoldDB" id="A0A8J8B5L1"/>
<comment type="caution">
    <text evidence="1">The sequence shown here is derived from an EMBL/GenBank/DDBJ whole genome shotgun (WGS) entry which is preliminary data.</text>
</comment>
<dbReference type="RefSeq" id="WP_211531699.1">
    <property type="nucleotide sequence ID" value="NZ_JWHL01000026.1"/>
</dbReference>
<name>A0A8J8B5L1_9EURY</name>
<dbReference type="PANTHER" id="PTHR36932">
    <property type="entry name" value="CAPSULAR POLYSACCHARIDE BIOSYNTHESIS PROTEIN"/>
    <property type="match status" value="1"/>
</dbReference>
<dbReference type="Gene3D" id="3.40.50.12780">
    <property type="entry name" value="N-terminal domain of ligase-like"/>
    <property type="match status" value="1"/>
</dbReference>
<protein>
    <submittedName>
        <fullName evidence="1">Capsular biosynthesis protein</fullName>
    </submittedName>
</protein>
<sequence length="445" mass="51227">MLNKQLFILAHTFGEPSFYHTYRRLVKNQWRSYVELKEEQEKQLRQMITFAYNNIPYYRTLFKELKITPGNIRTIEDLQKLPILTKDVIKQNWQDFKPVNLDSLKYYTRATGGSTGTPFQYRISKQDRFLSGAILYRGWGYAGFELGDKMVILGGSSIVGGAVSNIETRVHEIVRNIKKLSSFDMGESEMQHYTKVLNTFRPKYIQGYASSIYFYAQWLEKNDLSVPKLIGVFTTAEKLFPHMRETIGRVFSCDVFDTYGLNDGGITAFECPEHSGLHIDTERSIMEVVDSQGCQMDVGKGQVIATSLHNYAMPFIRYATGDEVSITDETCNCGRGLKLLDEVIGRSVDVLVTPEGKSVHGWFFLYIFWEHCEGIKEYQVIQKSAEEILIKLIIDEKFNEGQLETIKQIIQSKSAAWDVRYDFVDEIERTEAGKYKFIVNELVGK</sequence>
<proteinExistence type="predicted"/>
<dbReference type="Proteomes" id="UP000730161">
    <property type="component" value="Unassembled WGS sequence"/>
</dbReference>
<reference evidence="1" key="1">
    <citation type="submission" date="2014-12" db="EMBL/GenBank/DDBJ databases">
        <authorList>
            <person name="Huang H.-H."/>
            <person name="Chen S.-C."/>
            <person name="Lai M.-C."/>
        </authorList>
    </citation>
    <scope>NUCLEOTIDE SEQUENCE</scope>
    <source>
        <strain evidence="1">K1F9705b</strain>
    </source>
</reference>
<evidence type="ECO:0000313" key="2">
    <source>
        <dbReference type="Proteomes" id="UP000730161"/>
    </source>
</evidence>
<dbReference type="SUPFAM" id="SSF56801">
    <property type="entry name" value="Acetyl-CoA synthetase-like"/>
    <property type="match status" value="1"/>
</dbReference>
<dbReference type="EMBL" id="JWHL01000026">
    <property type="protein sequence ID" value="MBR1369941.1"/>
    <property type="molecule type" value="Genomic_DNA"/>
</dbReference>
<dbReference type="InterPro" id="IPR053158">
    <property type="entry name" value="CapK_Type1_Caps_Biosynth"/>
</dbReference>
<dbReference type="OrthoDB" id="37928at2157"/>
<dbReference type="PANTHER" id="PTHR36932:SF1">
    <property type="entry name" value="CAPSULAR POLYSACCHARIDE BIOSYNTHESIS PROTEIN"/>
    <property type="match status" value="1"/>
</dbReference>
<accession>A0A8J8B5L1</accession>
<organism evidence="1 2">
    <name type="scientific">Methanocalculus chunghsingensis</name>
    <dbReference type="NCBI Taxonomy" id="156457"/>
    <lineage>
        <taxon>Archaea</taxon>
        <taxon>Methanobacteriati</taxon>
        <taxon>Methanobacteriota</taxon>
        <taxon>Stenosarchaea group</taxon>
        <taxon>Methanomicrobia</taxon>
        <taxon>Methanomicrobiales</taxon>
        <taxon>Methanocalculaceae</taxon>
        <taxon>Methanocalculus</taxon>
    </lineage>
</organism>
<dbReference type="InterPro" id="IPR042099">
    <property type="entry name" value="ANL_N_sf"/>
</dbReference>